<evidence type="ECO:0000313" key="2">
    <source>
        <dbReference type="EMBL" id="KAK1428146.1"/>
    </source>
</evidence>
<dbReference type="AlphaFoldDB" id="A0AAD8P100"/>
<dbReference type="EMBL" id="JAUHHV010000004">
    <property type="protein sequence ID" value="KAK1428147.1"/>
    <property type="molecule type" value="Genomic_DNA"/>
</dbReference>
<accession>A0AAD8P100</accession>
<dbReference type="Proteomes" id="UP001229421">
    <property type="component" value="Unassembled WGS sequence"/>
</dbReference>
<evidence type="ECO:0000313" key="4">
    <source>
        <dbReference type="Proteomes" id="UP001229421"/>
    </source>
</evidence>
<reference evidence="3" key="1">
    <citation type="journal article" date="2023" name="bioRxiv">
        <title>Improved chromosome-level genome assembly for marigold (Tagetes erecta).</title>
        <authorList>
            <person name="Jiang F."/>
            <person name="Yuan L."/>
            <person name="Wang S."/>
            <person name="Wang H."/>
            <person name="Xu D."/>
            <person name="Wang A."/>
            <person name="Fan W."/>
        </authorList>
    </citation>
    <scope>NUCLEOTIDE SEQUENCE</scope>
    <source>
        <strain evidence="3">WSJ</strain>
        <tissue evidence="3">Leaf</tissue>
    </source>
</reference>
<feature type="region of interest" description="Disordered" evidence="1">
    <location>
        <begin position="46"/>
        <end position="72"/>
    </location>
</feature>
<evidence type="ECO:0000313" key="3">
    <source>
        <dbReference type="EMBL" id="KAK1428147.1"/>
    </source>
</evidence>
<evidence type="ECO:0000256" key="1">
    <source>
        <dbReference type="SAM" id="MobiDB-lite"/>
    </source>
</evidence>
<proteinExistence type="predicted"/>
<comment type="caution">
    <text evidence="3">The sequence shown here is derived from an EMBL/GenBank/DDBJ whole genome shotgun (WGS) entry which is preliminary data.</text>
</comment>
<feature type="compositionally biased region" description="Acidic residues" evidence="1">
    <location>
        <begin position="54"/>
        <end position="72"/>
    </location>
</feature>
<gene>
    <name evidence="2" type="ORF">QVD17_16974</name>
    <name evidence="3" type="ORF">QVD17_16975</name>
</gene>
<sequence length="72" mass="8446">MSSLNDVTKKILNFFSLFFLGSRRYTEEEVQQMMASYTAPLWRKLNMTPPPFNVEDDGDDDDDDDDDEEEDD</sequence>
<keyword evidence="4" id="KW-1185">Reference proteome</keyword>
<dbReference type="EMBL" id="JAUHHV010000004">
    <property type="protein sequence ID" value="KAK1428146.1"/>
    <property type="molecule type" value="Genomic_DNA"/>
</dbReference>
<protein>
    <submittedName>
        <fullName evidence="3">Uncharacterized protein</fullName>
    </submittedName>
</protein>
<name>A0AAD8P100_TARER</name>
<organism evidence="3 4">
    <name type="scientific">Tagetes erecta</name>
    <name type="common">African marigold</name>
    <dbReference type="NCBI Taxonomy" id="13708"/>
    <lineage>
        <taxon>Eukaryota</taxon>
        <taxon>Viridiplantae</taxon>
        <taxon>Streptophyta</taxon>
        <taxon>Embryophyta</taxon>
        <taxon>Tracheophyta</taxon>
        <taxon>Spermatophyta</taxon>
        <taxon>Magnoliopsida</taxon>
        <taxon>eudicotyledons</taxon>
        <taxon>Gunneridae</taxon>
        <taxon>Pentapetalae</taxon>
        <taxon>asterids</taxon>
        <taxon>campanulids</taxon>
        <taxon>Asterales</taxon>
        <taxon>Asteraceae</taxon>
        <taxon>Asteroideae</taxon>
        <taxon>Heliantheae alliance</taxon>
        <taxon>Tageteae</taxon>
        <taxon>Tagetes</taxon>
    </lineage>
</organism>